<feature type="transmembrane region" description="Helical" evidence="2">
    <location>
        <begin position="237"/>
        <end position="259"/>
    </location>
</feature>
<dbReference type="OrthoDB" id="508112at2"/>
<dbReference type="PANTHER" id="PTHR40407:SF1">
    <property type="entry name" value="HEPARAN-ALPHA-GLUCOSAMINIDE N-ACETYLTRANSFERASE CATALYTIC DOMAIN-CONTAINING PROTEIN"/>
    <property type="match status" value="1"/>
</dbReference>
<evidence type="ECO:0000259" key="3">
    <source>
        <dbReference type="Pfam" id="PF07786"/>
    </source>
</evidence>
<evidence type="ECO:0000313" key="4">
    <source>
        <dbReference type="EMBL" id="TKR29519.1"/>
    </source>
</evidence>
<feature type="transmembrane region" description="Helical" evidence="2">
    <location>
        <begin position="106"/>
        <end position="126"/>
    </location>
</feature>
<dbReference type="Pfam" id="PF07786">
    <property type="entry name" value="HGSNAT_cat"/>
    <property type="match status" value="1"/>
</dbReference>
<feature type="transmembrane region" description="Helical" evidence="2">
    <location>
        <begin position="203"/>
        <end position="225"/>
    </location>
</feature>
<dbReference type="Proteomes" id="UP000308707">
    <property type="component" value="Unassembled WGS sequence"/>
</dbReference>
<dbReference type="EMBL" id="SZUA01000003">
    <property type="protein sequence ID" value="TKR29519.1"/>
    <property type="molecule type" value="Genomic_DNA"/>
</dbReference>
<feature type="region of interest" description="Disordered" evidence="1">
    <location>
        <begin position="1"/>
        <end position="24"/>
    </location>
</feature>
<dbReference type="PANTHER" id="PTHR40407">
    <property type="entry name" value="MEMBRANE PROTEIN-LIKE PROTEIN"/>
    <property type="match status" value="1"/>
</dbReference>
<organism evidence="4 5">
    <name type="scientific">Luteimonas gilva</name>
    <dbReference type="NCBI Taxonomy" id="2572684"/>
    <lineage>
        <taxon>Bacteria</taxon>
        <taxon>Pseudomonadati</taxon>
        <taxon>Pseudomonadota</taxon>
        <taxon>Gammaproteobacteria</taxon>
        <taxon>Lysobacterales</taxon>
        <taxon>Lysobacteraceae</taxon>
        <taxon>Luteimonas</taxon>
    </lineage>
</organism>
<feature type="domain" description="Heparan-alpha-glucosaminide N-acetyltransferase catalytic" evidence="3">
    <location>
        <begin position="27"/>
        <end position="225"/>
    </location>
</feature>
<keyword evidence="2" id="KW-0812">Transmembrane</keyword>
<dbReference type="AlphaFoldDB" id="A0A4U5JT39"/>
<gene>
    <name evidence="4" type="ORF">FCE95_15405</name>
</gene>
<name>A0A4U5JT39_9GAMM</name>
<feature type="transmembrane region" description="Helical" evidence="2">
    <location>
        <begin position="363"/>
        <end position="391"/>
    </location>
</feature>
<sequence length="403" mass="43971">MPGDAIDAGNAMRNGDTNRTDGPGAFRNPSLDIARGLIVALMALDHVRIFFTSAQFDPVDVGATDWGYFLTRWVTHLCAPGFFFIAGAGVYLSERSNPDRYALSRFLALRGVWLIVAEIAVFGFAWSFRPGWMWFGVIWALGGSFLLLAAARLLPKWLLLPTTLALLLLLPAVQGAIRVPDSFGALFFHGGVADLPLLGARAVLYPLLPWAALMFAGYASAPYWLRAGEPVPARLIVAGLWLISIFVALRVFGIGGGSAEPHAGSKMLMSFLNVRKYPPSLQFSSLTIGLLALFCGWAASRSSAGSRAWAPLRDFGRVPFFFYAIHLFLIHGSALAVAAVLGWPTDYLFWQGVWPHLQPPNGYGFGLAGVLIAWLAVLALLWPMCVWFGAIKRKHPSLLLRLL</sequence>
<proteinExistence type="predicted"/>
<feature type="transmembrane region" description="Helical" evidence="2">
    <location>
        <begin position="320"/>
        <end position="343"/>
    </location>
</feature>
<feature type="transmembrane region" description="Helical" evidence="2">
    <location>
        <begin position="73"/>
        <end position="94"/>
    </location>
</feature>
<feature type="transmembrane region" description="Helical" evidence="2">
    <location>
        <begin position="279"/>
        <end position="299"/>
    </location>
</feature>
<evidence type="ECO:0000256" key="2">
    <source>
        <dbReference type="SAM" id="Phobius"/>
    </source>
</evidence>
<evidence type="ECO:0000256" key="1">
    <source>
        <dbReference type="SAM" id="MobiDB-lite"/>
    </source>
</evidence>
<protein>
    <submittedName>
        <fullName evidence="4">DUF1624 domain-containing protein</fullName>
    </submittedName>
</protein>
<keyword evidence="2" id="KW-1133">Transmembrane helix</keyword>
<comment type="caution">
    <text evidence="4">The sequence shown here is derived from an EMBL/GenBank/DDBJ whole genome shotgun (WGS) entry which is preliminary data.</text>
</comment>
<evidence type="ECO:0000313" key="5">
    <source>
        <dbReference type="Proteomes" id="UP000308707"/>
    </source>
</evidence>
<feature type="transmembrane region" description="Helical" evidence="2">
    <location>
        <begin position="132"/>
        <end position="150"/>
    </location>
</feature>
<feature type="transmembrane region" description="Helical" evidence="2">
    <location>
        <begin position="157"/>
        <end position="177"/>
    </location>
</feature>
<reference evidence="4 5" key="1">
    <citation type="submission" date="2019-04" db="EMBL/GenBank/DDBJ databases">
        <title>Reference strain of H23.</title>
        <authorList>
            <person name="Luo X."/>
        </authorList>
    </citation>
    <scope>NUCLEOTIDE SEQUENCE [LARGE SCALE GENOMIC DNA]</scope>
    <source>
        <strain evidence="4 5">H23</strain>
    </source>
</reference>
<accession>A0A4U5JT39</accession>
<keyword evidence="2" id="KW-0472">Membrane</keyword>
<keyword evidence="5" id="KW-1185">Reference proteome</keyword>
<dbReference type="InterPro" id="IPR012429">
    <property type="entry name" value="HGSNAT_cat"/>
</dbReference>